<keyword evidence="1" id="KW-0472">Membrane</keyword>
<protein>
    <submittedName>
        <fullName evidence="2">MFS transporter</fullName>
    </submittedName>
</protein>
<dbReference type="InterPro" id="IPR036259">
    <property type="entry name" value="MFS_trans_sf"/>
</dbReference>
<evidence type="ECO:0000313" key="3">
    <source>
        <dbReference type="Proteomes" id="UP001528411"/>
    </source>
</evidence>
<reference evidence="2 3" key="1">
    <citation type="submission" date="2023-01" db="EMBL/GenBank/DDBJ databases">
        <title>Psychrosphaera sp. nov., isolated from marine algae.</title>
        <authorList>
            <person name="Bayburt H."/>
            <person name="Choi B.J."/>
            <person name="Kim J.M."/>
            <person name="Choi D.G."/>
            <person name="Jeon C.O."/>
        </authorList>
    </citation>
    <scope>NUCLEOTIDE SEQUENCE [LARGE SCALE GENOMIC DNA]</scope>
    <source>
        <strain evidence="2 3">G1-22</strain>
    </source>
</reference>
<evidence type="ECO:0000313" key="2">
    <source>
        <dbReference type="EMBL" id="MDC2888354.1"/>
    </source>
</evidence>
<dbReference type="EMBL" id="JAQOMS010000002">
    <property type="protein sequence ID" value="MDC2888354.1"/>
    <property type="molecule type" value="Genomic_DNA"/>
</dbReference>
<dbReference type="SUPFAM" id="SSF103473">
    <property type="entry name" value="MFS general substrate transporter"/>
    <property type="match status" value="1"/>
</dbReference>
<gene>
    <name evidence="2" type="ORF">PN838_05665</name>
</gene>
<keyword evidence="3" id="KW-1185">Reference proteome</keyword>
<comment type="caution">
    <text evidence="2">The sequence shown here is derived from an EMBL/GenBank/DDBJ whole genome shotgun (WGS) entry which is preliminary data.</text>
</comment>
<feature type="transmembrane region" description="Helical" evidence="1">
    <location>
        <begin position="34"/>
        <end position="56"/>
    </location>
</feature>
<name>A0ABT5FBE5_9GAMM</name>
<keyword evidence="1" id="KW-0812">Transmembrane</keyword>
<proteinExistence type="predicted"/>
<accession>A0ABT5FBE5</accession>
<organism evidence="2 3">
    <name type="scientific">Psychrosphaera algicola</name>
    <dbReference type="NCBI Taxonomy" id="3023714"/>
    <lineage>
        <taxon>Bacteria</taxon>
        <taxon>Pseudomonadati</taxon>
        <taxon>Pseudomonadota</taxon>
        <taxon>Gammaproteobacteria</taxon>
        <taxon>Alteromonadales</taxon>
        <taxon>Pseudoalteromonadaceae</taxon>
        <taxon>Psychrosphaera</taxon>
    </lineage>
</organism>
<keyword evidence="1" id="KW-1133">Transmembrane helix</keyword>
<feature type="transmembrane region" description="Helical" evidence="1">
    <location>
        <begin position="62"/>
        <end position="86"/>
    </location>
</feature>
<dbReference type="Proteomes" id="UP001528411">
    <property type="component" value="Unassembled WGS sequence"/>
</dbReference>
<sequence length="107" mass="11824">MMLAYTFINVPYGALMGVITSDSNQRTTLTSFRFIGAFSGGTLVAYLTPECVAYFGQGNEVLGWQLTMACYGAVAAMLFATTFLLLKNECNQFKRPRRQLSKILLTS</sequence>
<dbReference type="Pfam" id="PF13347">
    <property type="entry name" value="MFS_2"/>
    <property type="match status" value="1"/>
</dbReference>
<evidence type="ECO:0000256" key="1">
    <source>
        <dbReference type="SAM" id="Phobius"/>
    </source>
</evidence>